<keyword evidence="5" id="KW-0812">Transmembrane</keyword>
<keyword evidence="6" id="KW-1133">Transmembrane helix</keyword>
<evidence type="ECO:0000256" key="4">
    <source>
        <dbReference type="ARBA" id="ARBA00022679"/>
    </source>
</evidence>
<evidence type="ECO:0000313" key="9">
    <source>
        <dbReference type="EMBL" id="NEV67845.1"/>
    </source>
</evidence>
<keyword evidence="3" id="KW-0328">Glycosyltransferase</keyword>
<comment type="caution">
    <text evidence="9">The sequence shown here is derived from an EMBL/GenBank/DDBJ whole genome shotgun (WGS) entry which is preliminary data.</text>
</comment>
<dbReference type="InterPro" id="IPR038731">
    <property type="entry name" value="RgtA/B/C-like"/>
</dbReference>
<reference evidence="9" key="3">
    <citation type="submission" date="2020-02" db="EMBL/GenBank/DDBJ databases">
        <authorList>
            <person name="Sarangi A.N."/>
            <person name="Ghosh S."/>
            <person name="Mukherjee M."/>
            <person name="Tripathy S."/>
        </authorList>
    </citation>
    <scope>NUCLEOTIDE SEQUENCE</scope>
    <source>
        <strain evidence="9">BDU141951</strain>
    </source>
</reference>
<dbReference type="AlphaFoldDB" id="A0A0C1Y3L4"/>
<evidence type="ECO:0000256" key="2">
    <source>
        <dbReference type="ARBA" id="ARBA00022475"/>
    </source>
</evidence>
<dbReference type="Pfam" id="PF13231">
    <property type="entry name" value="PMT_2"/>
    <property type="match status" value="1"/>
</dbReference>
<proteinExistence type="predicted"/>
<dbReference type="InterPro" id="IPR050297">
    <property type="entry name" value="LipidA_mod_glycosyltrf_83"/>
</dbReference>
<keyword evidence="7" id="KW-0472">Membrane</keyword>
<reference evidence="9" key="2">
    <citation type="journal article" date="2015" name="Genome Announc.">
        <title>Draft Genome Sequence of Filamentous Marine Cyanobacterium Lyngbya confervoides Strain BDU141951.</title>
        <authorList>
            <person name="Chandrababunaidu M.M."/>
            <person name="Sen D."/>
            <person name="Tripathy S."/>
        </authorList>
    </citation>
    <scope>NUCLEOTIDE SEQUENCE</scope>
    <source>
        <strain evidence="9">BDU141951</strain>
    </source>
</reference>
<evidence type="ECO:0000256" key="7">
    <source>
        <dbReference type="ARBA" id="ARBA00023136"/>
    </source>
</evidence>
<keyword evidence="2" id="KW-1003">Cell membrane</keyword>
<comment type="subcellular location">
    <subcellularLocation>
        <location evidence="1">Cell membrane</location>
        <topology evidence="1">Multi-pass membrane protein</topology>
    </subcellularLocation>
</comment>
<gene>
    <name evidence="9" type="ORF">QQ91_012035</name>
</gene>
<feature type="domain" description="Glycosyltransferase RgtA/B/C/D-like" evidence="8">
    <location>
        <begin position="52"/>
        <end position="228"/>
    </location>
</feature>
<dbReference type="GO" id="GO:0005886">
    <property type="term" value="C:plasma membrane"/>
    <property type="evidence" value="ECO:0007669"/>
    <property type="project" value="UniProtKB-SubCell"/>
</dbReference>
<name>A0A0C1Y3L4_9CYAN</name>
<accession>A0A0C1Y3L4</accession>
<evidence type="ECO:0000259" key="8">
    <source>
        <dbReference type="Pfam" id="PF13231"/>
    </source>
</evidence>
<keyword evidence="4 9" id="KW-0808">Transferase</keyword>
<reference evidence="9" key="1">
    <citation type="submission" date="2014-11" db="EMBL/GenBank/DDBJ databases">
        <authorList>
            <person name="Malar M.C."/>
            <person name="Sen D."/>
            <person name="Tripathy S."/>
        </authorList>
    </citation>
    <scope>NUCLEOTIDE SEQUENCE</scope>
    <source>
        <strain evidence="9">BDU141951</strain>
    </source>
</reference>
<evidence type="ECO:0000256" key="5">
    <source>
        <dbReference type="ARBA" id="ARBA00022692"/>
    </source>
</evidence>
<dbReference type="PANTHER" id="PTHR33908:SF11">
    <property type="entry name" value="MEMBRANE PROTEIN"/>
    <property type="match status" value="1"/>
</dbReference>
<dbReference type="GO" id="GO:0016763">
    <property type="term" value="F:pentosyltransferase activity"/>
    <property type="evidence" value="ECO:0007669"/>
    <property type="project" value="TreeGrafter"/>
</dbReference>
<dbReference type="EMBL" id="JTHE02000003">
    <property type="protein sequence ID" value="NEV67845.1"/>
    <property type="molecule type" value="Genomic_DNA"/>
</dbReference>
<protein>
    <submittedName>
        <fullName evidence="9">4-amino-4-deoxy-L-arabinose transferase</fullName>
    </submittedName>
</protein>
<evidence type="ECO:0000256" key="1">
    <source>
        <dbReference type="ARBA" id="ARBA00004651"/>
    </source>
</evidence>
<organism evidence="9">
    <name type="scientific">Lyngbya confervoides BDU141951</name>
    <dbReference type="NCBI Taxonomy" id="1574623"/>
    <lineage>
        <taxon>Bacteria</taxon>
        <taxon>Bacillati</taxon>
        <taxon>Cyanobacteriota</taxon>
        <taxon>Cyanophyceae</taxon>
        <taxon>Oscillatoriophycideae</taxon>
        <taxon>Oscillatoriales</taxon>
        <taxon>Microcoleaceae</taxon>
        <taxon>Lyngbya</taxon>
    </lineage>
</organism>
<evidence type="ECO:0000256" key="6">
    <source>
        <dbReference type="ARBA" id="ARBA00022989"/>
    </source>
</evidence>
<sequence>MKLLVPQVSRAVWWWLGGGFVFRVIVATFLPVGFDEAYYYLYSRHLAWSYFDHPLMVALTTGMGWWPWGAGAALTIRVGALLLYPLSLLLLYVVARHLFDEKTGVLAIAIGSIAPIFWIAFGVLSSPDNALIFFWTLTCLLAAWEFIPDRFSSASSLRKATYQPTYRVALIGLTVGLACLSKYHGFILGAGLVGFCLTSDRTRKVFWSPWLLVSLVLFLLTLIPLWWWNAQNDWFSFRFHLLMRFDGDGTPNPYRPLDVLGTWGLGLLYLFPTIGLPLWWSTGKALLERIQSILQPPMSAGERVARDRLGLILWLSLPIAVGFTLLGGKQAIYPAWPAPGFWGMTLLLAHAASHWRSLTVRHWLGGTALVLGALALVALLHLNLGILQKPSNYALLGGLVPIEQDGSTTLLNVGQLRSRFAQSEPLTTALADADFVFTDEFYLSGYVDMALYPLARHPITAFSQDPRGFAFWHAPEQWRGQTAIYITLESLHPDRDELVAEFQPYFDKLEPIGEVELTRGGATAETVLIYQAENMNTAYEYPYP</sequence>
<evidence type="ECO:0000256" key="3">
    <source>
        <dbReference type="ARBA" id="ARBA00022676"/>
    </source>
</evidence>
<dbReference type="PANTHER" id="PTHR33908">
    <property type="entry name" value="MANNOSYLTRANSFERASE YKCB-RELATED"/>
    <property type="match status" value="1"/>
</dbReference>
<dbReference type="GO" id="GO:0009103">
    <property type="term" value="P:lipopolysaccharide biosynthetic process"/>
    <property type="evidence" value="ECO:0007669"/>
    <property type="project" value="UniProtKB-ARBA"/>
</dbReference>